<evidence type="ECO:0000313" key="2">
    <source>
        <dbReference type="EMBL" id="MFC3303509.1"/>
    </source>
</evidence>
<proteinExistence type="predicted"/>
<dbReference type="Proteomes" id="UP001595607">
    <property type="component" value="Unassembled WGS sequence"/>
</dbReference>
<sequence length="81" mass="9120">MTMPQRIVVALSTALCVQMIAALLWAGAAAQRLDTLEEQLRRMAVLEVRAARLEEQTLHLRSALDRIENKLDRALHDEVGQ</sequence>
<reference evidence="3" key="1">
    <citation type="journal article" date="2019" name="Int. J. Syst. Evol. Microbiol.">
        <title>The Global Catalogue of Microorganisms (GCM) 10K type strain sequencing project: providing services to taxonomists for standard genome sequencing and annotation.</title>
        <authorList>
            <consortium name="The Broad Institute Genomics Platform"/>
            <consortium name="The Broad Institute Genome Sequencing Center for Infectious Disease"/>
            <person name="Wu L."/>
            <person name="Ma J."/>
        </authorList>
    </citation>
    <scope>NUCLEOTIDE SEQUENCE [LARGE SCALE GENOMIC DNA]</scope>
    <source>
        <strain evidence="3">KCTC 22245</strain>
    </source>
</reference>
<name>A0ABV7MDG5_9PROT</name>
<dbReference type="EMBL" id="JBHRVA010000003">
    <property type="protein sequence ID" value="MFC3303509.1"/>
    <property type="molecule type" value="Genomic_DNA"/>
</dbReference>
<organism evidence="2 3">
    <name type="scientific">Parvularcula lutaonensis</name>
    <dbReference type="NCBI Taxonomy" id="491923"/>
    <lineage>
        <taxon>Bacteria</taxon>
        <taxon>Pseudomonadati</taxon>
        <taxon>Pseudomonadota</taxon>
        <taxon>Alphaproteobacteria</taxon>
        <taxon>Parvularculales</taxon>
        <taxon>Parvularculaceae</taxon>
        <taxon>Parvularcula</taxon>
    </lineage>
</organism>
<accession>A0ABV7MDG5</accession>
<gene>
    <name evidence="2" type="ORF">ACFONP_12295</name>
</gene>
<evidence type="ECO:0000256" key="1">
    <source>
        <dbReference type="SAM" id="Coils"/>
    </source>
</evidence>
<feature type="coiled-coil region" evidence="1">
    <location>
        <begin position="36"/>
        <end position="70"/>
    </location>
</feature>
<dbReference type="RefSeq" id="WP_189576150.1">
    <property type="nucleotide sequence ID" value="NZ_BMXU01000002.1"/>
</dbReference>
<keyword evidence="1" id="KW-0175">Coiled coil</keyword>
<comment type="caution">
    <text evidence="2">The sequence shown here is derived from an EMBL/GenBank/DDBJ whole genome shotgun (WGS) entry which is preliminary data.</text>
</comment>
<protein>
    <submittedName>
        <fullName evidence="2">Uncharacterized protein</fullName>
    </submittedName>
</protein>
<evidence type="ECO:0000313" key="3">
    <source>
        <dbReference type="Proteomes" id="UP001595607"/>
    </source>
</evidence>
<keyword evidence="3" id="KW-1185">Reference proteome</keyword>